<evidence type="ECO:0000256" key="1">
    <source>
        <dbReference type="PROSITE-ProRule" id="PRU00047"/>
    </source>
</evidence>
<dbReference type="PANTHER" id="PTHR47481:SF10">
    <property type="entry name" value="COPIA-LIKE POLYPROTEIN_RETROTRANSPOSON"/>
    <property type="match status" value="1"/>
</dbReference>
<proteinExistence type="predicted"/>
<reference evidence="5 6" key="3">
    <citation type="submission" date="2025-05" db="UniProtKB">
        <authorList>
            <consortium name="RefSeq"/>
        </authorList>
    </citation>
    <scope>IDENTIFICATION</scope>
    <source>
        <tissue evidence="5 6">Leaf</tissue>
    </source>
</reference>
<dbReference type="GeneID" id="109124940"/>
<keyword evidence="1" id="KW-0862">Zinc</keyword>
<dbReference type="Pfam" id="PF14223">
    <property type="entry name" value="Retrotran_gag_2"/>
    <property type="match status" value="1"/>
</dbReference>
<keyword evidence="1" id="KW-0479">Metal-binding</keyword>
<feature type="region of interest" description="Disordered" evidence="2">
    <location>
        <begin position="211"/>
        <end position="254"/>
    </location>
</feature>
<protein>
    <submittedName>
        <fullName evidence="5">Uncharacterized protein LOC104774220</fullName>
    </submittedName>
    <submittedName>
        <fullName evidence="6">Uncharacterized protein LOC109124940</fullName>
    </submittedName>
</protein>
<keyword evidence="1" id="KW-0863">Zinc-finger</keyword>
<accession>A0ABM1QLF8</accession>
<evidence type="ECO:0000313" key="5">
    <source>
        <dbReference type="RefSeq" id="XP_010497180.1"/>
    </source>
</evidence>
<evidence type="ECO:0000313" key="4">
    <source>
        <dbReference type="Proteomes" id="UP000694864"/>
    </source>
</evidence>
<dbReference type="InterPro" id="IPR054722">
    <property type="entry name" value="PolX-like_BBD"/>
</dbReference>
<organism evidence="4 6">
    <name type="scientific">Camelina sativa</name>
    <name type="common">False flax</name>
    <name type="synonym">Myagrum sativum</name>
    <dbReference type="NCBI Taxonomy" id="90675"/>
    <lineage>
        <taxon>Eukaryota</taxon>
        <taxon>Viridiplantae</taxon>
        <taxon>Streptophyta</taxon>
        <taxon>Embryophyta</taxon>
        <taxon>Tracheophyta</taxon>
        <taxon>Spermatophyta</taxon>
        <taxon>Magnoliopsida</taxon>
        <taxon>eudicotyledons</taxon>
        <taxon>Gunneridae</taxon>
        <taxon>Pentapetalae</taxon>
        <taxon>rosids</taxon>
        <taxon>malvids</taxon>
        <taxon>Brassicales</taxon>
        <taxon>Brassicaceae</taxon>
        <taxon>Camelineae</taxon>
        <taxon>Camelina</taxon>
    </lineage>
</organism>
<keyword evidence="4" id="KW-1185">Reference proteome</keyword>
<dbReference type="RefSeq" id="XP_010497180.1">
    <property type="nucleotide sequence ID" value="XM_010498878.1"/>
</dbReference>
<dbReference type="InterPro" id="IPR001878">
    <property type="entry name" value="Znf_CCHC"/>
</dbReference>
<gene>
    <name evidence="6" type="primary">LOC109124940</name>
    <name evidence="5" type="synonym">LOC104774220</name>
</gene>
<dbReference type="Pfam" id="PF22936">
    <property type="entry name" value="Pol_BBD"/>
    <property type="match status" value="1"/>
</dbReference>
<evidence type="ECO:0000313" key="6">
    <source>
        <dbReference type="RefSeq" id="XP_019087596.1"/>
    </source>
</evidence>
<sequence>MELYSYPTLNISNCVTVKLTERNYILWKSQFESFLSGQGLLGFVTGTATAPASTITIRNNEEQNVIAPNPDYEAWRRSDQVVMAWLLGSLSEDILSVVVGSTTSHDVWTNLAGHYNRTSSSRVLQLQRRLHGISKEGKTMDEYLRDLKNVFTIHGLTREYEPLITSLESSLDVVPEPPYEDILHRLRGYDDRLQSYVTPSEVSPHLAFYTTNRGRGQSRGRGGRNRGRGSFSTRGRGFHQQFSSGSSGSSVAEKPTCQICGKKGHQALDCWHKYDDNYEQQGAVASALAALHITDVTDETGWHPDTGETAHITNSTQRLQQAQPYYGSDTVMASDGNFLPITHIGSSKLPSTSGNLPLKDVLVCPDIAKSLLSVSKLTKDYPCSFTFDDDGVVVKDKATQKILTMG</sequence>
<name>A0ABM1QLF8_CAMSA</name>
<dbReference type="GeneID" id="104774220"/>
<evidence type="ECO:0000256" key="2">
    <source>
        <dbReference type="SAM" id="MobiDB-lite"/>
    </source>
</evidence>
<dbReference type="RefSeq" id="XP_019087596.1">
    <property type="nucleotide sequence ID" value="XM_019232051.1"/>
</dbReference>
<feature type="compositionally biased region" description="Basic residues" evidence="2">
    <location>
        <begin position="216"/>
        <end position="227"/>
    </location>
</feature>
<reference evidence="4" key="2">
    <citation type="journal article" date="2014" name="Nat. Commun.">
        <title>The emerging biofuel crop Camelina sativa retains a highly undifferentiated hexaploid genome structure.</title>
        <authorList>
            <person name="Kagale S."/>
            <person name="Koh C."/>
            <person name="Nixon J."/>
            <person name="Bollina V."/>
            <person name="Clarke W.E."/>
            <person name="Tuteja R."/>
            <person name="Spillane C."/>
            <person name="Robinson S.J."/>
            <person name="Links M.G."/>
            <person name="Clarke C."/>
            <person name="Higgins E.E."/>
            <person name="Huebert T."/>
            <person name="Sharpe A.G."/>
            <person name="Parkin I.A."/>
        </authorList>
    </citation>
    <scope>NUCLEOTIDE SEQUENCE [LARGE SCALE GENOMIC DNA]</scope>
    <source>
        <strain evidence="4">r\DH55</strain>
    </source>
</reference>
<feature type="domain" description="CCHC-type" evidence="3">
    <location>
        <begin position="257"/>
        <end position="270"/>
    </location>
</feature>
<dbReference type="Proteomes" id="UP000694864">
    <property type="component" value="Chromosome 11"/>
</dbReference>
<evidence type="ECO:0000259" key="3">
    <source>
        <dbReference type="PROSITE" id="PS50158"/>
    </source>
</evidence>
<dbReference type="PROSITE" id="PS50158">
    <property type="entry name" value="ZF_CCHC"/>
    <property type="match status" value="1"/>
</dbReference>
<reference evidence="4" key="1">
    <citation type="journal article" date="1997" name="Nucleic Acids Res.">
        <title>tRNAscan-SE: a program for improved detection of transfer RNA genes in genomic sequence.</title>
        <authorList>
            <person name="Lowe T.M."/>
            <person name="Eddy S.R."/>
        </authorList>
    </citation>
    <scope>NUCLEOTIDE SEQUENCE [LARGE SCALE GENOMIC DNA]</scope>
    <source>
        <strain evidence="4">r\DH55</strain>
    </source>
</reference>
<dbReference type="PANTHER" id="PTHR47481">
    <property type="match status" value="1"/>
</dbReference>